<comment type="caution">
    <text evidence="2">The sequence shown here is derived from an EMBL/GenBank/DDBJ whole genome shotgun (WGS) entry which is preliminary data.</text>
</comment>
<dbReference type="EMBL" id="AHOQ02000029">
    <property type="protein sequence ID" value="EMO45713.1"/>
    <property type="molecule type" value="Genomic_DNA"/>
</dbReference>
<accession>M6V873</accession>
<gene>
    <name evidence="2" type="ORF">LEP1GSC187_1436</name>
</gene>
<reference evidence="2 3" key="1">
    <citation type="submission" date="2013-01" db="EMBL/GenBank/DDBJ databases">
        <authorList>
            <person name="Harkins D.M."/>
            <person name="Durkin A.S."/>
            <person name="Brinkac L.M."/>
            <person name="Haft D.H."/>
            <person name="Selengut J.D."/>
            <person name="Sanka R."/>
            <person name="DePew J."/>
            <person name="Purushe J."/>
            <person name="Matthias M.A."/>
            <person name="Vinetz J.M."/>
            <person name="Sutton G.G."/>
            <person name="Nierman W.C."/>
            <person name="Fouts D.E."/>
        </authorList>
    </citation>
    <scope>NUCLEOTIDE SEQUENCE [LARGE SCALE GENOMIC DNA]</scope>
    <source>
        <strain evidence="2 3">ZUN179</strain>
    </source>
</reference>
<evidence type="ECO:0000313" key="2">
    <source>
        <dbReference type="EMBL" id="EMO45713.1"/>
    </source>
</evidence>
<proteinExistence type="predicted"/>
<sequence length="51" mass="5965">MRHRLSKISFPNGNSSATRHHNSKFMFKPEEFHYAGIGKIVFLNFIQISSR</sequence>
<protein>
    <submittedName>
        <fullName evidence="2">Uncharacterized protein</fullName>
    </submittedName>
</protein>
<feature type="region of interest" description="Disordered" evidence="1">
    <location>
        <begin position="1"/>
        <end position="20"/>
    </location>
</feature>
<dbReference type="AlphaFoldDB" id="M6V873"/>
<evidence type="ECO:0000256" key="1">
    <source>
        <dbReference type="SAM" id="MobiDB-lite"/>
    </source>
</evidence>
<evidence type="ECO:0000313" key="3">
    <source>
        <dbReference type="Proteomes" id="UP000012160"/>
    </source>
</evidence>
<name>M6V873_9LEPT</name>
<organism evidence="2 3">
    <name type="scientific">Leptospira santarosai str. ZUN179</name>
    <dbReference type="NCBI Taxonomy" id="1049985"/>
    <lineage>
        <taxon>Bacteria</taxon>
        <taxon>Pseudomonadati</taxon>
        <taxon>Spirochaetota</taxon>
        <taxon>Spirochaetia</taxon>
        <taxon>Leptospirales</taxon>
        <taxon>Leptospiraceae</taxon>
        <taxon>Leptospira</taxon>
    </lineage>
</organism>
<dbReference type="Proteomes" id="UP000012160">
    <property type="component" value="Unassembled WGS sequence"/>
</dbReference>